<evidence type="ECO:0000313" key="2">
    <source>
        <dbReference type="EMBL" id="CAG5083240.1"/>
    </source>
</evidence>
<dbReference type="Proteomes" id="UP001158576">
    <property type="component" value="Chromosome PAR"/>
</dbReference>
<reference evidence="2 3" key="1">
    <citation type="submission" date="2021-04" db="EMBL/GenBank/DDBJ databases">
        <authorList>
            <person name="Bliznina A."/>
        </authorList>
    </citation>
    <scope>NUCLEOTIDE SEQUENCE [LARGE SCALE GENOMIC DNA]</scope>
</reference>
<sequence>MVGYVIFGLTLVVISVMIIIMVLRPTQAVRAANYPDLPSFIDKYFVAGFTPANMQSHIPDQCRFQNDGTAFKVKFEGDRCGQVNIFEDSSAQTVMSFHIYYYTLFDESKIEANGDIVLVRSSVILSTTSMTVH</sequence>
<feature type="transmembrane region" description="Helical" evidence="1">
    <location>
        <begin position="6"/>
        <end position="23"/>
    </location>
</feature>
<keyword evidence="3" id="KW-1185">Reference proteome</keyword>
<gene>
    <name evidence="2" type="ORF">OKIOD_LOCUS1878</name>
</gene>
<proteinExistence type="predicted"/>
<dbReference type="EMBL" id="OU015568">
    <property type="protein sequence ID" value="CAG5083240.1"/>
    <property type="molecule type" value="Genomic_DNA"/>
</dbReference>
<keyword evidence="1" id="KW-0472">Membrane</keyword>
<keyword evidence="1" id="KW-0812">Transmembrane</keyword>
<keyword evidence="1" id="KW-1133">Transmembrane helix</keyword>
<evidence type="ECO:0000256" key="1">
    <source>
        <dbReference type="SAM" id="Phobius"/>
    </source>
</evidence>
<organism evidence="2 3">
    <name type="scientific">Oikopleura dioica</name>
    <name type="common">Tunicate</name>
    <dbReference type="NCBI Taxonomy" id="34765"/>
    <lineage>
        <taxon>Eukaryota</taxon>
        <taxon>Metazoa</taxon>
        <taxon>Chordata</taxon>
        <taxon>Tunicata</taxon>
        <taxon>Appendicularia</taxon>
        <taxon>Copelata</taxon>
        <taxon>Oikopleuridae</taxon>
        <taxon>Oikopleura</taxon>
    </lineage>
</organism>
<protein>
    <submittedName>
        <fullName evidence="2">Oidioi.mRNA.OKI2018_I69.PAR.g10320.t1.cds</fullName>
    </submittedName>
</protein>
<accession>A0ABN7RQ47</accession>
<name>A0ABN7RQ47_OIKDI</name>
<evidence type="ECO:0000313" key="3">
    <source>
        <dbReference type="Proteomes" id="UP001158576"/>
    </source>
</evidence>